<feature type="domain" description="CAAX prenyl protease 2/Lysostaphin resistance protein A-like" evidence="2">
    <location>
        <begin position="148"/>
        <end position="236"/>
    </location>
</feature>
<dbReference type="InterPro" id="IPR003675">
    <property type="entry name" value="Rce1/LyrA-like_dom"/>
</dbReference>
<feature type="transmembrane region" description="Helical" evidence="1">
    <location>
        <begin position="143"/>
        <end position="162"/>
    </location>
</feature>
<evidence type="ECO:0000313" key="3">
    <source>
        <dbReference type="EMBL" id="ADC46398.1"/>
    </source>
</evidence>
<keyword evidence="3" id="KW-0645">Protease</keyword>
<dbReference type="KEGG" id="mru:mru_0547"/>
<dbReference type="RefSeq" id="WP_012955349.1">
    <property type="nucleotide sequence ID" value="NC_013790.1"/>
</dbReference>
<keyword evidence="1" id="KW-0812">Transmembrane</keyword>
<feature type="transmembrane region" description="Helical" evidence="1">
    <location>
        <begin position="226"/>
        <end position="246"/>
    </location>
</feature>
<dbReference type="eggNOG" id="arCOG09164">
    <property type="taxonomic scope" value="Archaea"/>
</dbReference>
<dbReference type="Proteomes" id="UP000008680">
    <property type="component" value="Chromosome"/>
</dbReference>
<dbReference type="GO" id="GO:0004175">
    <property type="term" value="F:endopeptidase activity"/>
    <property type="evidence" value="ECO:0007669"/>
    <property type="project" value="UniProtKB-ARBA"/>
</dbReference>
<name>D3E1I7_METRM</name>
<dbReference type="PATRIC" id="fig|634498.28.peg.549"/>
<dbReference type="GO" id="GO:0006508">
    <property type="term" value="P:proteolysis"/>
    <property type="evidence" value="ECO:0007669"/>
    <property type="project" value="UniProtKB-KW"/>
</dbReference>
<evidence type="ECO:0000313" key="4">
    <source>
        <dbReference type="Proteomes" id="UP000008680"/>
    </source>
</evidence>
<feature type="transmembrane region" description="Helical" evidence="1">
    <location>
        <begin position="26"/>
        <end position="51"/>
    </location>
</feature>
<accession>D3E1I7</accession>
<dbReference type="HOGENOM" id="CLU_052492_0_1_2"/>
<dbReference type="Pfam" id="PF02517">
    <property type="entry name" value="Rce1-like"/>
    <property type="match status" value="1"/>
</dbReference>
<dbReference type="OrthoDB" id="77703at2157"/>
<organism evidence="3 4">
    <name type="scientific">Methanobrevibacter ruminantium (strain ATCC 35063 / DSM 1093 / JCM 13430 / OCM 146 / M1)</name>
    <name type="common">Methanobacterium ruminantium</name>
    <dbReference type="NCBI Taxonomy" id="634498"/>
    <lineage>
        <taxon>Archaea</taxon>
        <taxon>Methanobacteriati</taxon>
        <taxon>Methanobacteriota</taxon>
        <taxon>Methanomada group</taxon>
        <taxon>Methanobacteria</taxon>
        <taxon>Methanobacteriales</taxon>
        <taxon>Methanobacteriaceae</taxon>
        <taxon>Methanobrevibacter</taxon>
    </lineage>
</organism>
<evidence type="ECO:0000256" key="1">
    <source>
        <dbReference type="SAM" id="Phobius"/>
    </source>
</evidence>
<feature type="transmembrane region" description="Helical" evidence="1">
    <location>
        <begin position="111"/>
        <end position="131"/>
    </location>
</feature>
<feature type="transmembrane region" description="Helical" evidence="1">
    <location>
        <begin position="201"/>
        <end position="219"/>
    </location>
</feature>
<proteinExistence type="predicted"/>
<feature type="transmembrane region" description="Helical" evidence="1">
    <location>
        <begin position="174"/>
        <end position="195"/>
    </location>
</feature>
<dbReference type="GeneID" id="8770190"/>
<keyword evidence="1" id="KW-1133">Transmembrane helix</keyword>
<dbReference type="STRING" id="634498.mru_0547"/>
<dbReference type="EMBL" id="CP001719">
    <property type="protein sequence ID" value="ADC46398.1"/>
    <property type="molecule type" value="Genomic_DNA"/>
</dbReference>
<sequence length="297" mass="33050">MTTNDKVSDYISFPKTFESYRWYKPILVFIISFIITLILGALIVAVFYLIMGPDFIISIFKGGAESLNTSMNIFFTDLIIIAFIPSLYIASKIVKDRPFSSYSSSRGGWNFRLYFKALAIPVILYIIYLGAESLILGSEGTSHFSIAFLAVLLISVPLQCIAEEYIFRGIIMQTLGSWIGIPLIAIVIQAIIFTLGHGYDALGLLETLVLGIAYGFFAWKTNGIEISSALHTANNFSLGLFIMLGLEASNSSFQLYDKIGGIVYLIILCIIMYYVGKKTDWFGEIPEDSQNIGLLNF</sequence>
<feature type="transmembrane region" description="Helical" evidence="1">
    <location>
        <begin position="71"/>
        <end position="90"/>
    </location>
</feature>
<evidence type="ECO:0000259" key="2">
    <source>
        <dbReference type="Pfam" id="PF02517"/>
    </source>
</evidence>
<dbReference type="AlphaFoldDB" id="D3E1I7"/>
<reference evidence="3 4" key="1">
    <citation type="journal article" date="2010" name="PLoS ONE">
        <title>The genome sequence of the rumen methanogen Methanobrevibacter ruminantium reveals new possibilities for controlling ruminant methane emissions.</title>
        <authorList>
            <person name="Leahy S.C."/>
            <person name="Kelly W.J."/>
            <person name="Altermann E."/>
            <person name="Ronimus R.S."/>
            <person name="Yeoman C.J."/>
            <person name="Pacheco D.M."/>
            <person name="Li D."/>
            <person name="Kong Z."/>
            <person name="McTavish S."/>
            <person name="Sang C."/>
            <person name="Lambie S.C."/>
            <person name="Janssen P.H."/>
            <person name="Dey D."/>
            <person name="Attwood G.T."/>
        </authorList>
    </citation>
    <scope>NUCLEOTIDE SEQUENCE [LARGE SCALE GENOMIC DNA]</scope>
    <source>
        <strain evidence="4">ATCC 35063 / DSM 1093 / JCM 13430 / OCM 146 / M1</strain>
    </source>
</reference>
<feature type="transmembrane region" description="Helical" evidence="1">
    <location>
        <begin position="258"/>
        <end position="276"/>
    </location>
</feature>
<keyword evidence="4" id="KW-1185">Reference proteome</keyword>
<dbReference type="GO" id="GO:0080120">
    <property type="term" value="P:CAAX-box protein maturation"/>
    <property type="evidence" value="ECO:0007669"/>
    <property type="project" value="UniProtKB-ARBA"/>
</dbReference>
<keyword evidence="1" id="KW-0472">Membrane</keyword>
<keyword evidence="3" id="KW-0378">Hydrolase</keyword>
<protein>
    <submittedName>
        <fullName evidence="3">CAAX amino terminal protease family protein</fullName>
    </submittedName>
</protein>
<gene>
    <name evidence="3" type="ordered locus">mru_0547</name>
</gene>